<evidence type="ECO:0000313" key="6">
    <source>
        <dbReference type="EMBL" id="KAL5103420.1"/>
    </source>
</evidence>
<sequence>MSQLPTLEFLRVVVCVEIGNRVLWVQFSDMEPPFIMKLMASSVSTARVAGSIIRRVLTQADRSVQHCIVASLSKKFPGIRIIGEEDLGDNEQPYSEVVEDTDPSVLAKNCPQGLESTTMDDVVVWVDPLDGTNEFAQGVLEHVTVLIGVSVRGRAVGGVLCQPFYMADFRGAIESAGEQERRPRVEDTHQRLIWGLEGLGVFGLAGEPIAKAPVFSSTAGDERANCIVCTRSHSTPTAAAAVESCAPSKIYRLGGCGFKMLMLLEGVAHAYIYASTGCKRWDTCAPEALINAIGGRVSGVDGRVYSYASNVHPVDGRGVIATPTAAWHSAYLARIPQSVVDSLCASAHPDE</sequence>
<dbReference type="InterPro" id="IPR000760">
    <property type="entry name" value="Inositol_monophosphatase-like"/>
</dbReference>
<accession>A0ABR4Q243</accession>
<evidence type="ECO:0000256" key="3">
    <source>
        <dbReference type="ARBA" id="ARBA00040342"/>
    </source>
</evidence>
<name>A0ABR4Q243_9CEST</name>
<evidence type="ECO:0000313" key="7">
    <source>
        <dbReference type="Proteomes" id="UP001651158"/>
    </source>
</evidence>
<dbReference type="InterPro" id="IPR050725">
    <property type="entry name" value="CysQ/Inositol_MonoPase"/>
</dbReference>
<gene>
    <name evidence="6" type="ORF">TcWFU_008025</name>
</gene>
<proteinExistence type="inferred from homology"/>
<dbReference type="SUPFAM" id="SSF56655">
    <property type="entry name" value="Carbohydrate phosphatase"/>
    <property type="match status" value="1"/>
</dbReference>
<dbReference type="Gene3D" id="3.40.190.80">
    <property type="match status" value="1"/>
</dbReference>
<keyword evidence="7" id="KW-1185">Reference proteome</keyword>
<dbReference type="EC" id="3.1.3.7" evidence="2"/>
<evidence type="ECO:0000256" key="5">
    <source>
        <dbReference type="ARBA" id="ARBA00044554"/>
    </source>
</evidence>
<comment type="caution">
    <text evidence="6">The sequence shown here is derived from an EMBL/GenBank/DDBJ whole genome shotgun (WGS) entry which is preliminary data.</text>
</comment>
<dbReference type="EMBL" id="JAKROA010000018">
    <property type="protein sequence ID" value="KAL5103420.1"/>
    <property type="molecule type" value="Genomic_DNA"/>
</dbReference>
<organism evidence="6 7">
    <name type="scientific">Taenia crassiceps</name>
    <dbReference type="NCBI Taxonomy" id="6207"/>
    <lineage>
        <taxon>Eukaryota</taxon>
        <taxon>Metazoa</taxon>
        <taxon>Spiralia</taxon>
        <taxon>Lophotrochozoa</taxon>
        <taxon>Platyhelminthes</taxon>
        <taxon>Cestoda</taxon>
        <taxon>Eucestoda</taxon>
        <taxon>Cyclophyllidea</taxon>
        <taxon>Taeniidae</taxon>
        <taxon>Taenia</taxon>
    </lineage>
</organism>
<evidence type="ECO:0000256" key="4">
    <source>
        <dbReference type="ARBA" id="ARBA00041815"/>
    </source>
</evidence>
<dbReference type="Pfam" id="PF00459">
    <property type="entry name" value="Inositol_P"/>
    <property type="match status" value="1"/>
</dbReference>
<comment type="similarity">
    <text evidence="1">Belongs to the inositol monophosphatase superfamily.</text>
</comment>
<dbReference type="PANTHER" id="PTHR43028">
    <property type="entry name" value="3'(2'),5'-BISPHOSPHATE NUCLEOTIDASE 1"/>
    <property type="match status" value="1"/>
</dbReference>
<dbReference type="PANTHER" id="PTHR43028:SF5">
    <property type="entry name" value="3'(2'),5'-BISPHOSPHATE NUCLEOTIDASE 1"/>
    <property type="match status" value="1"/>
</dbReference>
<evidence type="ECO:0000256" key="1">
    <source>
        <dbReference type="ARBA" id="ARBA00009759"/>
    </source>
</evidence>
<dbReference type="Proteomes" id="UP001651158">
    <property type="component" value="Unassembled WGS sequence"/>
</dbReference>
<reference evidence="6 7" key="1">
    <citation type="journal article" date="2022" name="Front. Cell. Infect. Microbiol.">
        <title>The Genomes of Two Strains of Taenia crassiceps the Animal Model for the Study of Human Cysticercosis.</title>
        <authorList>
            <person name="Bobes R.J."/>
            <person name="Estrada K."/>
            <person name="Rios-Valencia D.G."/>
            <person name="Calderon-Gallegos A."/>
            <person name="de la Torre P."/>
            <person name="Carrero J.C."/>
            <person name="Sanchez-Flores A."/>
            <person name="Laclette J.P."/>
        </authorList>
    </citation>
    <scope>NUCLEOTIDE SEQUENCE [LARGE SCALE GENOMIC DNA]</scope>
    <source>
        <strain evidence="6">WFUcys</strain>
    </source>
</reference>
<evidence type="ECO:0000256" key="2">
    <source>
        <dbReference type="ARBA" id="ARBA00012633"/>
    </source>
</evidence>
<dbReference type="InterPro" id="IPR020550">
    <property type="entry name" value="Inositol_monophosphatase_CS"/>
</dbReference>
<protein>
    <recommendedName>
        <fullName evidence="3">3'(2'),5'-bisphosphate nucleotidase 1</fullName>
        <ecNumber evidence="2">3.1.3.7</ecNumber>
    </recommendedName>
    <alternativeName>
        <fullName evidence="4">Bisphosphate 3'-nucleotidase 1</fullName>
    </alternativeName>
    <alternativeName>
        <fullName evidence="5">Inositol-polyphosphate 1-phosphatase</fullName>
    </alternativeName>
</protein>
<dbReference type="Gene3D" id="3.30.540.10">
    <property type="entry name" value="Fructose-1,6-Bisphosphatase, subunit A, domain 1"/>
    <property type="match status" value="1"/>
</dbReference>
<dbReference type="PROSITE" id="PS00630">
    <property type="entry name" value="IMP_2"/>
    <property type="match status" value="1"/>
</dbReference>